<evidence type="ECO:0000256" key="2">
    <source>
        <dbReference type="ARBA" id="ARBA00022679"/>
    </source>
</evidence>
<dbReference type="Pfam" id="PF02636">
    <property type="entry name" value="Methyltransf_28"/>
    <property type="match status" value="1"/>
</dbReference>
<dbReference type="InterPro" id="IPR038375">
    <property type="entry name" value="NDUFAF7_sf"/>
</dbReference>
<comment type="caution">
    <text evidence="3">The sequence shown here is derived from an EMBL/GenBank/DDBJ whole genome shotgun (WGS) entry which is preliminary data.</text>
</comment>
<dbReference type="InterPro" id="IPR003788">
    <property type="entry name" value="NDUFAF7"/>
</dbReference>
<reference evidence="3 4" key="1">
    <citation type="submission" date="2020-03" db="EMBL/GenBank/DDBJ databases">
        <title>WGS of the type strain of Planosporangium spp.</title>
        <authorList>
            <person name="Thawai C."/>
        </authorList>
    </citation>
    <scope>NUCLEOTIDE SEQUENCE [LARGE SCALE GENOMIC DNA]</scope>
    <source>
        <strain evidence="3 4">TBRC 5610</strain>
    </source>
</reference>
<sequence>MECGLYGPDGFFTRPGPGPAGHFRTSAHAAPAFAGAVATLVRRVDAALGHPDRLDLVDVGGGRGELLTAVLAALPDDATARVRPVVVELAPRPAGLPDGIGWTAELPDDLEGVLVATEWLDNVPLDVVEVDEAGDARYVLVDGAGEERLGPAVEPDDAAWLATWWPLDQAPPGARAEIGAPRDAAWAHAVATMTRGLALAVDYGHLREERPAFGTLTGFREGRQVLPVPDGTCDLTAHVAIDAVAAAGAATAGRPAHLSSQRASLRALGVDGARPPLALAHTDPHGYLRALAAAGVAAELTDPAGLGGHYWLLQPVGLSVEGFLS</sequence>
<evidence type="ECO:0000313" key="3">
    <source>
        <dbReference type="EMBL" id="NJC69211.1"/>
    </source>
</evidence>
<dbReference type="PANTHER" id="PTHR12049:SF7">
    <property type="entry name" value="PROTEIN ARGININE METHYLTRANSFERASE NDUFAF7, MITOCHONDRIAL"/>
    <property type="match status" value="1"/>
</dbReference>
<gene>
    <name evidence="3" type="ORF">HC031_05685</name>
</gene>
<proteinExistence type="predicted"/>
<accession>A0ABX0XT77</accession>
<evidence type="ECO:0000313" key="4">
    <source>
        <dbReference type="Proteomes" id="UP000722989"/>
    </source>
</evidence>
<evidence type="ECO:0008006" key="5">
    <source>
        <dbReference type="Google" id="ProtNLM"/>
    </source>
</evidence>
<dbReference type="Proteomes" id="UP000722989">
    <property type="component" value="Unassembled WGS sequence"/>
</dbReference>
<keyword evidence="1" id="KW-0489">Methyltransferase</keyword>
<dbReference type="SUPFAM" id="SSF53335">
    <property type="entry name" value="S-adenosyl-L-methionine-dependent methyltransferases"/>
    <property type="match status" value="1"/>
</dbReference>
<dbReference type="EMBL" id="JAATVY010000003">
    <property type="protein sequence ID" value="NJC69211.1"/>
    <property type="molecule type" value="Genomic_DNA"/>
</dbReference>
<evidence type="ECO:0000256" key="1">
    <source>
        <dbReference type="ARBA" id="ARBA00022603"/>
    </source>
</evidence>
<organism evidence="3 4">
    <name type="scientific">Planosporangium thailandense</name>
    <dbReference type="NCBI Taxonomy" id="765197"/>
    <lineage>
        <taxon>Bacteria</taxon>
        <taxon>Bacillati</taxon>
        <taxon>Actinomycetota</taxon>
        <taxon>Actinomycetes</taxon>
        <taxon>Micromonosporales</taxon>
        <taxon>Micromonosporaceae</taxon>
        <taxon>Planosporangium</taxon>
    </lineage>
</organism>
<dbReference type="PANTHER" id="PTHR12049">
    <property type="entry name" value="PROTEIN ARGININE METHYLTRANSFERASE NDUFAF7, MITOCHONDRIAL"/>
    <property type="match status" value="1"/>
</dbReference>
<dbReference type="Gene3D" id="3.40.50.12710">
    <property type="match status" value="1"/>
</dbReference>
<dbReference type="InterPro" id="IPR029063">
    <property type="entry name" value="SAM-dependent_MTases_sf"/>
</dbReference>
<name>A0ABX0XT77_9ACTN</name>
<protein>
    <recommendedName>
        <fullName evidence="5">SAM-dependent MidA family methyltransferase</fullName>
    </recommendedName>
</protein>
<keyword evidence="2" id="KW-0808">Transferase</keyword>
<keyword evidence="4" id="KW-1185">Reference proteome</keyword>